<evidence type="ECO:0000256" key="4">
    <source>
        <dbReference type="ARBA" id="ARBA00023163"/>
    </source>
</evidence>
<evidence type="ECO:0000256" key="6">
    <source>
        <dbReference type="SAM" id="MobiDB-lite"/>
    </source>
</evidence>
<dbReference type="RefSeq" id="XP_012179225.1">
    <property type="nucleotide sequence ID" value="XM_012323835.1"/>
</dbReference>
<evidence type="ECO:0000256" key="3">
    <source>
        <dbReference type="ARBA" id="ARBA00023015"/>
    </source>
</evidence>
<dbReference type="GO" id="GO:0006357">
    <property type="term" value="P:regulation of transcription by RNA polymerase II"/>
    <property type="evidence" value="ECO:0007669"/>
    <property type="project" value="TreeGrafter"/>
</dbReference>
<feature type="region of interest" description="Disordered" evidence="6">
    <location>
        <begin position="932"/>
        <end position="1089"/>
    </location>
</feature>
<keyword evidence="4" id="KW-0804">Transcription</keyword>
<keyword evidence="3" id="KW-0805">Transcription regulation</keyword>
<evidence type="ECO:0000256" key="1">
    <source>
        <dbReference type="ARBA" id="ARBA00004123"/>
    </source>
</evidence>
<dbReference type="Pfam" id="PF10497">
    <property type="entry name" value="zf-4CXXC_R1"/>
    <property type="match status" value="1"/>
</dbReference>
<feature type="compositionally biased region" description="Basic and acidic residues" evidence="6">
    <location>
        <begin position="996"/>
        <end position="1013"/>
    </location>
</feature>
<feature type="region of interest" description="Disordered" evidence="6">
    <location>
        <begin position="540"/>
        <end position="564"/>
    </location>
</feature>
<feature type="compositionally biased region" description="Basic and acidic residues" evidence="6">
    <location>
        <begin position="950"/>
        <end position="982"/>
    </location>
</feature>
<evidence type="ECO:0000313" key="8">
    <source>
        <dbReference type="EMBL" id="CCL99942.1"/>
    </source>
</evidence>
<dbReference type="GO" id="GO:0000118">
    <property type="term" value="C:histone deacetylase complex"/>
    <property type="evidence" value="ECO:0007669"/>
    <property type="project" value="TreeGrafter"/>
</dbReference>
<protein>
    <recommendedName>
        <fullName evidence="7">Zinc-finger domain-containing protein</fullName>
    </recommendedName>
</protein>
<feature type="region of interest" description="Disordered" evidence="6">
    <location>
        <begin position="1373"/>
        <end position="1401"/>
    </location>
</feature>
<dbReference type="STRING" id="599839.J4HU62"/>
<feature type="region of interest" description="Disordered" evidence="6">
    <location>
        <begin position="1195"/>
        <end position="1222"/>
    </location>
</feature>
<dbReference type="OrthoDB" id="2758530at2759"/>
<dbReference type="GO" id="GO:0000785">
    <property type="term" value="C:chromatin"/>
    <property type="evidence" value="ECO:0007669"/>
    <property type="project" value="TreeGrafter"/>
</dbReference>
<dbReference type="GO" id="GO:0046872">
    <property type="term" value="F:metal ion binding"/>
    <property type="evidence" value="ECO:0007669"/>
    <property type="project" value="UniProtKB-KW"/>
</dbReference>
<keyword evidence="9" id="KW-1185">Reference proteome</keyword>
<feature type="compositionally biased region" description="Basic and acidic residues" evidence="6">
    <location>
        <begin position="713"/>
        <end position="727"/>
    </location>
</feature>
<dbReference type="GO" id="GO:0032454">
    <property type="term" value="F:histone H3K9 demethylase activity"/>
    <property type="evidence" value="ECO:0007669"/>
    <property type="project" value="InterPro"/>
</dbReference>
<evidence type="ECO:0000256" key="5">
    <source>
        <dbReference type="ARBA" id="ARBA00023242"/>
    </source>
</evidence>
<organism evidence="8 9">
    <name type="scientific">Fibroporia radiculosa</name>
    <dbReference type="NCBI Taxonomy" id="599839"/>
    <lineage>
        <taxon>Eukaryota</taxon>
        <taxon>Fungi</taxon>
        <taxon>Dikarya</taxon>
        <taxon>Basidiomycota</taxon>
        <taxon>Agaricomycotina</taxon>
        <taxon>Agaricomycetes</taxon>
        <taxon>Polyporales</taxon>
        <taxon>Fibroporiaceae</taxon>
        <taxon>Fibroporia</taxon>
    </lineage>
</organism>
<evidence type="ECO:0000259" key="7">
    <source>
        <dbReference type="Pfam" id="PF10497"/>
    </source>
</evidence>
<comment type="subcellular location">
    <subcellularLocation>
        <location evidence="1">Nucleus</location>
    </subcellularLocation>
</comment>
<evidence type="ECO:0000313" key="9">
    <source>
        <dbReference type="Proteomes" id="UP000006352"/>
    </source>
</evidence>
<keyword evidence="5" id="KW-0539">Nucleus</keyword>
<proteinExistence type="predicted"/>
<reference evidence="8 9" key="1">
    <citation type="journal article" date="2012" name="Appl. Environ. Microbiol.">
        <title>Short-read sequencing for genomic analysis of the brown rot fungus Fibroporia radiculosa.</title>
        <authorList>
            <person name="Tang J.D."/>
            <person name="Perkins A.D."/>
            <person name="Sonstegard T.S."/>
            <person name="Schroeder S.G."/>
            <person name="Burgess S.C."/>
            <person name="Diehl S.V."/>
        </authorList>
    </citation>
    <scope>NUCLEOTIDE SEQUENCE [LARGE SCALE GENOMIC DNA]</scope>
    <source>
        <strain evidence="8 9">TFFH 294</strain>
    </source>
</reference>
<keyword evidence="2" id="KW-0479">Metal-binding</keyword>
<dbReference type="InterPro" id="IPR018866">
    <property type="entry name" value="Znf-4CXXC_R1"/>
</dbReference>
<sequence>MSSSSYSALANWDGRMNARQKPLSTQRSARHQHTNSSAEFDSACNAVHSTPAPPSAYSSYSSSSSLESAFDSSSSDEKDQITVVGLLDVPLQEVDDSACADTSSSVANFSDQSYLPAPAAHNLTKSPVSNTFDTTLSSDALGTGVDIDSLSHVPIDLDGEVGLSVLGGDGHGGVLQGLEAFSQQKSPLFFPSPESDDALAWTLSTSLMEEPQKPLGPDMLSDSISPESRTATKEPSALVSNRIPSRIDLGTNLAKLPVSGASSSNLPLLAPAAMNPLHTVALMTREDASTSTCNRMGTAQDPRQYKGVSESVLAKATDSSRPMAALDSSPLSSLATLSPPGKPRTYASFALTSRVGPRFPASSHPQISSYPHSSISATSQSRTIHNRAFVLIPPLQNTRKEDYVDASKLGILKRVDRNSGADKALFKKNEKKRKTAITQACERGREKEKSVKRRKRAQDDHDWQRSATPAHERRHEISSAVLAQGFCTPHRQAKAHALAQISQAQTTSANLEKDKRAEAAVMQPAGQEPVQEHPPAASISIAAPRMSSPKKRGRPLGSGSSRVLTKKTKLEAASEQNILQHVDVVPALPIPDMIEDEPEFALDGSDTDIGVDVLEPFLPSTTLSIVDVDDEDTVLVNPYAMCLALRFVVHDKDSAWWKATAEGERKVWEEMRARKEEDRLERERFLREKAKEVEKVKVRRQQEKAAARAQRKAQNESRPRPRSRLEDLVSMPELESPSEVLTQVDGQDPRRAVQRIVKVDDQGEGSPTSRTPVITADSIDSATELGPSPAYMHPEPSLSPNDAVQLHPEQFYGMHPLLPLHANALGHPLLDESRALSSAYLQRQQAGADGPWLFGGPWAQSDLPPFGSDVAAEEMPDMGDVPAMDTSMDAMLAIDTSMDAYVGPSMDFDVHDISVTPSTLFGSTENRFDVTNGTIDPSLLGGAQPVKEVGSGRKEEKKTKGEKGKGKEKGKIKTDKDMEDSSRAYAHMSAESKAAASDDNRGARSGKAGEKGLKKIARKPKARPKEPVAGPSVHKNIFAEPLEEGKRKRKKSARALAGHLTPSPSRTPSEGGDVNDWSEDDEPATQISSARRDEIRALATQPTGCHHCRRSTAMEKMRCTIIKESGEPCGMRFCVNCIVKRYPEIQFDAYARVFECPRCLNTCNCTVCCRKRGETYIPAPRGRIKFDTLEFTPNIHPHGKGKGKERSGPPSPSPSPSYAPRSPALLPANYDKELCEGMYWGAVYTVTGERIGGGFVSNNNSGIVVKDPLIPIAPEDSMLIPRSVSLLTVNDGEDVDGGEVDGINLDVAPPLPQRPHSLPPRKRVFVGALPPTTYKCTPIRDLETRVIPVALNVQAYVGNKCILELQNTTADGDAGSFGDDNGYSSPLSPLPSDEESGNVPETSGVDVGFAIANALMAISIVDV</sequence>
<feature type="region of interest" description="Disordered" evidence="6">
    <location>
        <begin position="1"/>
        <end position="61"/>
    </location>
</feature>
<gene>
    <name evidence="8" type="ORF">FIBRA_01967</name>
</gene>
<dbReference type="EMBL" id="HE796958">
    <property type="protein sequence ID" value="CCL99942.1"/>
    <property type="molecule type" value="Genomic_DNA"/>
</dbReference>
<dbReference type="PANTHER" id="PTHR12549:SF38">
    <property type="entry name" value="JMJC DOMAIN-CONTAINING HISTONE DEMETHYLASE 2, ISOFORM A"/>
    <property type="match status" value="1"/>
</dbReference>
<feature type="region of interest" description="Disordered" evidence="6">
    <location>
        <begin position="209"/>
        <end position="237"/>
    </location>
</feature>
<dbReference type="PANTHER" id="PTHR12549">
    <property type="entry name" value="JMJC DOMAIN-CONTAINING HISTONE DEMETHYLATION PROTEIN"/>
    <property type="match status" value="1"/>
</dbReference>
<feature type="region of interest" description="Disordered" evidence="6">
    <location>
        <begin position="697"/>
        <end position="749"/>
    </location>
</feature>
<feature type="region of interest" description="Disordered" evidence="6">
    <location>
        <begin position="423"/>
        <end position="475"/>
    </location>
</feature>
<feature type="domain" description="Zinc-finger" evidence="7">
    <location>
        <begin position="1102"/>
        <end position="1174"/>
    </location>
</feature>
<dbReference type="GeneID" id="24094853"/>
<dbReference type="InterPro" id="IPR045109">
    <property type="entry name" value="LSDs-like"/>
</dbReference>
<feature type="compositionally biased region" description="Basic and acidic residues" evidence="6">
    <location>
        <begin position="457"/>
        <end position="475"/>
    </location>
</feature>
<dbReference type="GO" id="GO:0003712">
    <property type="term" value="F:transcription coregulator activity"/>
    <property type="evidence" value="ECO:0007669"/>
    <property type="project" value="TreeGrafter"/>
</dbReference>
<dbReference type="InParanoid" id="J4HU62"/>
<dbReference type="GO" id="GO:0031490">
    <property type="term" value="F:chromatin DNA binding"/>
    <property type="evidence" value="ECO:0007669"/>
    <property type="project" value="TreeGrafter"/>
</dbReference>
<accession>J4HU62</accession>
<name>J4HU62_9APHY</name>
<dbReference type="HOGENOM" id="CLU_252932_0_0_1"/>
<dbReference type="Proteomes" id="UP000006352">
    <property type="component" value="Unassembled WGS sequence"/>
</dbReference>
<feature type="compositionally biased region" description="Basic and acidic residues" evidence="6">
    <location>
        <begin position="697"/>
        <end position="706"/>
    </location>
</feature>
<evidence type="ECO:0000256" key="2">
    <source>
        <dbReference type="ARBA" id="ARBA00022723"/>
    </source>
</evidence>